<organism evidence="6 7">
    <name type="scientific">Streptomyces halobius</name>
    <dbReference type="NCBI Taxonomy" id="2879846"/>
    <lineage>
        <taxon>Bacteria</taxon>
        <taxon>Bacillati</taxon>
        <taxon>Actinomycetota</taxon>
        <taxon>Actinomycetes</taxon>
        <taxon>Kitasatosporales</taxon>
        <taxon>Streptomycetaceae</taxon>
        <taxon>Streptomyces</taxon>
    </lineage>
</organism>
<proteinExistence type="predicted"/>
<evidence type="ECO:0000256" key="1">
    <source>
        <dbReference type="ARBA" id="ARBA00001933"/>
    </source>
</evidence>
<dbReference type="RefSeq" id="WP_248864180.1">
    <property type="nucleotide sequence ID" value="NZ_CP086322.1"/>
</dbReference>
<keyword evidence="7" id="KW-1185">Reference proteome</keyword>
<dbReference type="CDD" id="cd01561">
    <property type="entry name" value="CBS_like"/>
    <property type="match status" value="1"/>
</dbReference>
<dbReference type="InterPro" id="IPR023927">
    <property type="entry name" value="SbnA"/>
</dbReference>
<feature type="domain" description="Tryptophan synthase beta chain-like PALP" evidence="5">
    <location>
        <begin position="33"/>
        <end position="307"/>
    </location>
</feature>
<evidence type="ECO:0000256" key="3">
    <source>
        <dbReference type="ARBA" id="ARBA00022679"/>
    </source>
</evidence>
<dbReference type="EMBL" id="CP086322">
    <property type="protein sequence ID" value="UQA93309.1"/>
    <property type="molecule type" value="Genomic_DNA"/>
</dbReference>
<keyword evidence="4" id="KW-0663">Pyridoxal phosphate</keyword>
<evidence type="ECO:0000313" key="6">
    <source>
        <dbReference type="EMBL" id="UQA93309.1"/>
    </source>
</evidence>
<dbReference type="InterPro" id="IPR050214">
    <property type="entry name" value="Cys_Synth/Cystath_Beta-Synth"/>
</dbReference>
<evidence type="ECO:0000313" key="7">
    <source>
        <dbReference type="Proteomes" id="UP000830115"/>
    </source>
</evidence>
<dbReference type="Pfam" id="PF00291">
    <property type="entry name" value="PALP"/>
    <property type="match status" value="1"/>
</dbReference>
<evidence type="ECO:0000256" key="2">
    <source>
        <dbReference type="ARBA" id="ARBA00011738"/>
    </source>
</evidence>
<dbReference type="InterPro" id="IPR036052">
    <property type="entry name" value="TrpB-like_PALP_sf"/>
</dbReference>
<accession>A0ABY4M6C0</accession>
<protein>
    <submittedName>
        <fullName evidence="6">2,3-diaminopropionate biosynthesis protein SbnA</fullName>
    </submittedName>
</protein>
<name>A0ABY4M6C0_9ACTN</name>
<evidence type="ECO:0000259" key="5">
    <source>
        <dbReference type="Pfam" id="PF00291"/>
    </source>
</evidence>
<dbReference type="InterPro" id="IPR001926">
    <property type="entry name" value="TrpB-like_PALP"/>
</dbReference>
<reference evidence="6" key="1">
    <citation type="submission" date="2021-10" db="EMBL/GenBank/DDBJ databases">
        <title>Streptomyces nigrumlapis sp.nov.,an antimicrobial producing actinobacterium isolated from Black Gobi rocks.</title>
        <authorList>
            <person name="Wen Y."/>
            <person name="Zhang W."/>
            <person name="Liu X.G."/>
        </authorList>
    </citation>
    <scope>NUCLEOTIDE SEQUENCE</scope>
    <source>
        <strain evidence="6">ST13-2-2</strain>
    </source>
</reference>
<sequence length="344" mass="37592">MSRVRLPTINGDQISVIAEEVYDLVLDDLFIRADHLAPGSSVFLKLEGLNPAGSVKLKTAIALVDQAEESGREFPRTRLIESTSGNLGVALAMVCAAKGYHLTCVTDPNANAQSVRLMRTLGAEVVVIDRRDGNGGFLQSRIDYIGERLRREPDTYWLNQYANPAGPRAHRERTGRSIFEEIGHVDHVFIGAGTTGTLMGCAEFFRQHSPDTRIIAVDSVGSVTFGGPARRRHIPGLGTSRRPEILDERLVDEVVLVPEPDTVKMCRMLAEERGLLLGGSSGTVLAAVSEKAKEIPEGSVIVALSPDFGERYLETVYNDDWVAERWPEITDDEISAISRVRAGA</sequence>
<dbReference type="Proteomes" id="UP000830115">
    <property type="component" value="Chromosome"/>
</dbReference>
<evidence type="ECO:0000256" key="4">
    <source>
        <dbReference type="ARBA" id="ARBA00022898"/>
    </source>
</evidence>
<dbReference type="PANTHER" id="PTHR10314">
    <property type="entry name" value="CYSTATHIONINE BETA-SYNTHASE"/>
    <property type="match status" value="1"/>
</dbReference>
<keyword evidence="3" id="KW-0808">Transferase</keyword>
<dbReference type="NCBIfam" id="TIGR03945">
    <property type="entry name" value="PLP_SbnA_fam"/>
    <property type="match status" value="1"/>
</dbReference>
<dbReference type="SUPFAM" id="SSF53686">
    <property type="entry name" value="Tryptophan synthase beta subunit-like PLP-dependent enzymes"/>
    <property type="match status" value="1"/>
</dbReference>
<comment type="cofactor">
    <cofactor evidence="1">
        <name>pyridoxal 5'-phosphate</name>
        <dbReference type="ChEBI" id="CHEBI:597326"/>
    </cofactor>
</comment>
<comment type="subunit">
    <text evidence="2">Homodimer.</text>
</comment>
<dbReference type="Gene3D" id="3.40.50.1100">
    <property type="match status" value="2"/>
</dbReference>
<gene>
    <name evidence="6" type="primary">sbnA</name>
    <name evidence="6" type="ORF">K9S39_16950</name>
</gene>